<organism evidence="1 2">
    <name type="scientific">Cylicocyclus nassatus</name>
    <name type="common">Nematode worm</name>
    <dbReference type="NCBI Taxonomy" id="53992"/>
    <lineage>
        <taxon>Eukaryota</taxon>
        <taxon>Metazoa</taxon>
        <taxon>Ecdysozoa</taxon>
        <taxon>Nematoda</taxon>
        <taxon>Chromadorea</taxon>
        <taxon>Rhabditida</taxon>
        <taxon>Rhabditina</taxon>
        <taxon>Rhabditomorpha</taxon>
        <taxon>Strongyloidea</taxon>
        <taxon>Strongylidae</taxon>
        <taxon>Cylicocyclus</taxon>
    </lineage>
</organism>
<gene>
    <name evidence="1" type="ORF">CYNAS_LOCUS2389</name>
</gene>
<evidence type="ECO:0000313" key="1">
    <source>
        <dbReference type="EMBL" id="CAJ0590406.1"/>
    </source>
</evidence>
<comment type="caution">
    <text evidence="1">The sequence shown here is derived from an EMBL/GenBank/DDBJ whole genome shotgun (WGS) entry which is preliminary data.</text>
</comment>
<dbReference type="EMBL" id="CATQJL010000001">
    <property type="protein sequence ID" value="CAJ0590406.1"/>
    <property type="molecule type" value="Genomic_DNA"/>
</dbReference>
<name>A0AA36GIR8_CYLNA</name>
<accession>A0AA36GIR8</accession>
<evidence type="ECO:0000313" key="2">
    <source>
        <dbReference type="Proteomes" id="UP001176961"/>
    </source>
</evidence>
<sequence>MKMHARAAKNLADKSSLQIISFIRRQFVQIGPFLFSKENPKDAQLHCLLPFRVIINNCNNMTISRLIVNVEAIIVSQSSVTSFFIDSSSKAFLKLLAIVFLSETALKLS</sequence>
<dbReference type="Proteomes" id="UP001176961">
    <property type="component" value="Unassembled WGS sequence"/>
</dbReference>
<proteinExistence type="predicted"/>
<reference evidence="1" key="1">
    <citation type="submission" date="2023-07" db="EMBL/GenBank/DDBJ databases">
        <authorList>
            <consortium name="CYATHOMIX"/>
        </authorList>
    </citation>
    <scope>NUCLEOTIDE SEQUENCE</scope>
    <source>
        <strain evidence="1">N/A</strain>
    </source>
</reference>
<keyword evidence="2" id="KW-1185">Reference proteome</keyword>
<dbReference type="AlphaFoldDB" id="A0AA36GIR8"/>
<protein>
    <submittedName>
        <fullName evidence="1">Uncharacterized protein</fullName>
    </submittedName>
</protein>